<reference evidence="4" key="1">
    <citation type="journal article" date="2019" name="Int. J. Syst. Evol. Microbiol.">
        <title>The Global Catalogue of Microorganisms (GCM) 10K type strain sequencing project: providing services to taxonomists for standard genome sequencing and annotation.</title>
        <authorList>
            <consortium name="The Broad Institute Genomics Platform"/>
            <consortium name="The Broad Institute Genome Sequencing Center for Infectious Disease"/>
            <person name="Wu L."/>
            <person name="Ma J."/>
        </authorList>
    </citation>
    <scope>NUCLEOTIDE SEQUENCE [LARGE SCALE GENOMIC DNA]</scope>
    <source>
        <strain evidence="4">CGMCC 4.7645</strain>
    </source>
</reference>
<proteinExistence type="predicted"/>
<dbReference type="PROSITE" id="PS50943">
    <property type="entry name" value="HTH_CROC1"/>
    <property type="match status" value="1"/>
</dbReference>
<dbReference type="InterPro" id="IPR001387">
    <property type="entry name" value="Cro/C1-type_HTH"/>
</dbReference>
<dbReference type="PANTHER" id="PTHR46797">
    <property type="entry name" value="HTH-TYPE TRANSCRIPTIONAL REGULATOR"/>
    <property type="match status" value="1"/>
</dbReference>
<evidence type="ECO:0000256" key="1">
    <source>
        <dbReference type="ARBA" id="ARBA00023125"/>
    </source>
</evidence>
<name>A0ABW5G4R2_9PSEU</name>
<dbReference type="EMBL" id="JBHUKR010000015">
    <property type="protein sequence ID" value="MFD2419961.1"/>
    <property type="molecule type" value="Genomic_DNA"/>
</dbReference>
<organism evidence="3 4">
    <name type="scientific">Amycolatopsis pigmentata</name>
    <dbReference type="NCBI Taxonomy" id="450801"/>
    <lineage>
        <taxon>Bacteria</taxon>
        <taxon>Bacillati</taxon>
        <taxon>Actinomycetota</taxon>
        <taxon>Actinomycetes</taxon>
        <taxon>Pseudonocardiales</taxon>
        <taxon>Pseudonocardiaceae</taxon>
        <taxon>Amycolatopsis</taxon>
    </lineage>
</organism>
<dbReference type="PANTHER" id="PTHR46797:SF1">
    <property type="entry name" value="METHYLPHOSPHONATE SYNTHASE"/>
    <property type="match status" value="1"/>
</dbReference>
<feature type="domain" description="HTH cro/C1-type" evidence="2">
    <location>
        <begin position="17"/>
        <end position="71"/>
    </location>
</feature>
<evidence type="ECO:0000259" key="2">
    <source>
        <dbReference type="PROSITE" id="PS50943"/>
    </source>
</evidence>
<evidence type="ECO:0000313" key="3">
    <source>
        <dbReference type="EMBL" id="MFD2419961.1"/>
    </source>
</evidence>
<dbReference type="CDD" id="cd00093">
    <property type="entry name" value="HTH_XRE"/>
    <property type="match status" value="1"/>
</dbReference>
<protein>
    <submittedName>
        <fullName evidence="3">Helix-turn-helix domain-containing protein</fullName>
    </submittedName>
</protein>
<accession>A0ABW5G4R2</accession>
<dbReference type="SUPFAM" id="SSF47413">
    <property type="entry name" value="lambda repressor-like DNA-binding domains"/>
    <property type="match status" value="1"/>
</dbReference>
<gene>
    <name evidence="3" type="ORF">ACFSXZ_26895</name>
</gene>
<dbReference type="InterPro" id="IPR050807">
    <property type="entry name" value="TransReg_Diox_bact_type"/>
</dbReference>
<dbReference type="Pfam" id="PF13560">
    <property type="entry name" value="HTH_31"/>
    <property type="match status" value="1"/>
</dbReference>
<dbReference type="RefSeq" id="WP_378267983.1">
    <property type="nucleotide sequence ID" value="NZ_JBHUKR010000015.1"/>
</dbReference>
<dbReference type="InterPro" id="IPR010982">
    <property type="entry name" value="Lambda_DNA-bd_dom_sf"/>
</dbReference>
<dbReference type="SMART" id="SM00530">
    <property type="entry name" value="HTH_XRE"/>
    <property type="match status" value="1"/>
</dbReference>
<keyword evidence="1" id="KW-0238">DNA-binding</keyword>
<keyword evidence="4" id="KW-1185">Reference proteome</keyword>
<sequence>MEKSIYSAEYQQLCRVLRELRHEAGLTQAQVAERLDVPQSFVSKYESGERRLDVIELRHVARALEASFGTLLSRLDIDAQ</sequence>
<evidence type="ECO:0000313" key="4">
    <source>
        <dbReference type="Proteomes" id="UP001597417"/>
    </source>
</evidence>
<dbReference type="Gene3D" id="1.10.260.40">
    <property type="entry name" value="lambda repressor-like DNA-binding domains"/>
    <property type="match status" value="1"/>
</dbReference>
<dbReference type="Proteomes" id="UP001597417">
    <property type="component" value="Unassembled WGS sequence"/>
</dbReference>
<comment type="caution">
    <text evidence="3">The sequence shown here is derived from an EMBL/GenBank/DDBJ whole genome shotgun (WGS) entry which is preliminary data.</text>
</comment>